<keyword evidence="3" id="KW-1185">Reference proteome</keyword>
<gene>
    <name evidence="2" type="ORF">RND81_13G028400</name>
</gene>
<accession>A0AAW1GTD4</accession>
<dbReference type="Proteomes" id="UP001443914">
    <property type="component" value="Unassembled WGS sequence"/>
</dbReference>
<sequence>MPRLHVIENLLSTGFQSVTLQKQPMKREKIESAEHSSETRSGDTKKQLCLSWFTSDCEKLLKMSALDLFRIKHTDNLQAFEVIHALLRNTYVLIEIRPQKALSINVLHWVLKKIIVDDEEFGSKSEVKPNSPTHKETDVKGLTTPTVGVDKPQTTASPRTGKTPQENPIFANKLVDPAEVKISDNLKAATDEA</sequence>
<organism evidence="2 3">
    <name type="scientific">Saponaria officinalis</name>
    <name type="common">Common soapwort</name>
    <name type="synonym">Lychnis saponaria</name>
    <dbReference type="NCBI Taxonomy" id="3572"/>
    <lineage>
        <taxon>Eukaryota</taxon>
        <taxon>Viridiplantae</taxon>
        <taxon>Streptophyta</taxon>
        <taxon>Embryophyta</taxon>
        <taxon>Tracheophyta</taxon>
        <taxon>Spermatophyta</taxon>
        <taxon>Magnoliopsida</taxon>
        <taxon>eudicotyledons</taxon>
        <taxon>Gunneridae</taxon>
        <taxon>Pentapetalae</taxon>
        <taxon>Caryophyllales</taxon>
        <taxon>Caryophyllaceae</taxon>
        <taxon>Caryophylleae</taxon>
        <taxon>Saponaria</taxon>
    </lineage>
</organism>
<evidence type="ECO:0000313" key="2">
    <source>
        <dbReference type="EMBL" id="KAK9668006.1"/>
    </source>
</evidence>
<comment type="caution">
    <text evidence="2">The sequence shown here is derived from an EMBL/GenBank/DDBJ whole genome shotgun (WGS) entry which is preliminary data.</text>
</comment>
<feature type="region of interest" description="Disordered" evidence="1">
    <location>
        <begin position="122"/>
        <end position="174"/>
    </location>
</feature>
<protein>
    <submittedName>
        <fullName evidence="2">Uncharacterized protein</fullName>
    </submittedName>
</protein>
<feature type="compositionally biased region" description="Polar residues" evidence="1">
    <location>
        <begin position="152"/>
        <end position="166"/>
    </location>
</feature>
<feature type="compositionally biased region" description="Basic and acidic residues" evidence="1">
    <location>
        <begin position="122"/>
        <end position="139"/>
    </location>
</feature>
<evidence type="ECO:0000313" key="3">
    <source>
        <dbReference type="Proteomes" id="UP001443914"/>
    </source>
</evidence>
<evidence type="ECO:0000256" key="1">
    <source>
        <dbReference type="SAM" id="MobiDB-lite"/>
    </source>
</evidence>
<dbReference type="AlphaFoldDB" id="A0AAW1GTD4"/>
<reference evidence="2" key="1">
    <citation type="submission" date="2024-03" db="EMBL/GenBank/DDBJ databases">
        <title>WGS assembly of Saponaria officinalis var. Norfolk2.</title>
        <authorList>
            <person name="Jenkins J."/>
            <person name="Shu S."/>
            <person name="Grimwood J."/>
            <person name="Barry K."/>
            <person name="Goodstein D."/>
            <person name="Schmutz J."/>
            <person name="Leebens-Mack J."/>
            <person name="Osbourn A."/>
        </authorList>
    </citation>
    <scope>NUCLEOTIDE SEQUENCE [LARGE SCALE GENOMIC DNA]</scope>
    <source>
        <strain evidence="2">JIC</strain>
    </source>
</reference>
<dbReference type="EMBL" id="JBDFQZ010000013">
    <property type="protein sequence ID" value="KAK9668006.1"/>
    <property type="molecule type" value="Genomic_DNA"/>
</dbReference>
<name>A0AAW1GTD4_SAPOF</name>
<proteinExistence type="predicted"/>